<name>A0A2P5DH34_PARAD</name>
<feature type="non-terminal residue" evidence="1">
    <location>
        <position position="121"/>
    </location>
</feature>
<accession>A0A2P5DH34</accession>
<dbReference type="AlphaFoldDB" id="A0A2P5DH34"/>
<comment type="caution">
    <text evidence="1">The sequence shown here is derived from an EMBL/GenBank/DDBJ whole genome shotgun (WGS) entry which is preliminary data.</text>
</comment>
<evidence type="ECO:0000313" key="2">
    <source>
        <dbReference type="Proteomes" id="UP000237105"/>
    </source>
</evidence>
<protein>
    <submittedName>
        <fullName evidence="1">Uncharacterized protein</fullName>
    </submittedName>
</protein>
<gene>
    <name evidence="1" type="ORF">PanWU01x14_063750</name>
</gene>
<sequence length="121" mass="13653">MYHVLYYDDTQLIHVSMMELPPPPPPPPHQPVTPFPPSLSLSLSLSLSRLTFSLFLSQDHTQSASTALQATESLTCLPLLAFSHSAVLLYSLLFSIHPYIYHFCGSTKGRGSHHFIFFYHH</sequence>
<organism evidence="1 2">
    <name type="scientific">Parasponia andersonii</name>
    <name type="common">Sponia andersonii</name>
    <dbReference type="NCBI Taxonomy" id="3476"/>
    <lineage>
        <taxon>Eukaryota</taxon>
        <taxon>Viridiplantae</taxon>
        <taxon>Streptophyta</taxon>
        <taxon>Embryophyta</taxon>
        <taxon>Tracheophyta</taxon>
        <taxon>Spermatophyta</taxon>
        <taxon>Magnoliopsida</taxon>
        <taxon>eudicotyledons</taxon>
        <taxon>Gunneridae</taxon>
        <taxon>Pentapetalae</taxon>
        <taxon>rosids</taxon>
        <taxon>fabids</taxon>
        <taxon>Rosales</taxon>
        <taxon>Cannabaceae</taxon>
        <taxon>Parasponia</taxon>
    </lineage>
</organism>
<dbReference type="OrthoDB" id="10530570at2759"/>
<reference evidence="2" key="1">
    <citation type="submission" date="2016-06" db="EMBL/GenBank/DDBJ databases">
        <title>Parallel loss of symbiosis genes in relatives of nitrogen-fixing non-legume Parasponia.</title>
        <authorList>
            <person name="Van Velzen R."/>
            <person name="Holmer R."/>
            <person name="Bu F."/>
            <person name="Rutten L."/>
            <person name="Van Zeijl A."/>
            <person name="Liu W."/>
            <person name="Santuari L."/>
            <person name="Cao Q."/>
            <person name="Sharma T."/>
            <person name="Shen D."/>
            <person name="Roswanjaya Y."/>
            <person name="Wardhani T."/>
            <person name="Kalhor M.S."/>
            <person name="Jansen J."/>
            <person name="Van den Hoogen J."/>
            <person name="Gungor B."/>
            <person name="Hartog M."/>
            <person name="Hontelez J."/>
            <person name="Verver J."/>
            <person name="Yang W.-C."/>
            <person name="Schijlen E."/>
            <person name="Repin R."/>
            <person name="Schilthuizen M."/>
            <person name="Schranz E."/>
            <person name="Heidstra R."/>
            <person name="Miyata K."/>
            <person name="Fedorova E."/>
            <person name="Kohlen W."/>
            <person name="Bisseling T."/>
            <person name="Smit S."/>
            <person name="Geurts R."/>
        </authorList>
    </citation>
    <scope>NUCLEOTIDE SEQUENCE [LARGE SCALE GENOMIC DNA]</scope>
    <source>
        <strain evidence="2">cv. WU1-14</strain>
    </source>
</reference>
<dbReference type="Proteomes" id="UP000237105">
    <property type="component" value="Unassembled WGS sequence"/>
</dbReference>
<evidence type="ECO:0000313" key="1">
    <source>
        <dbReference type="EMBL" id="PON72609.1"/>
    </source>
</evidence>
<proteinExistence type="predicted"/>
<dbReference type="EMBL" id="JXTB01000038">
    <property type="protein sequence ID" value="PON72609.1"/>
    <property type="molecule type" value="Genomic_DNA"/>
</dbReference>
<keyword evidence="2" id="KW-1185">Reference proteome</keyword>